<evidence type="ECO:0000313" key="3">
    <source>
        <dbReference type="EMBL" id="AWI10339.1"/>
    </source>
</evidence>
<evidence type="ECO:0000259" key="2">
    <source>
        <dbReference type="Pfam" id="PF03629"/>
    </source>
</evidence>
<gene>
    <name evidence="3" type="ORF">CKA38_14695</name>
</gene>
<organism evidence="3 4">
    <name type="scientific">Ereboglobus luteus</name>
    <dbReference type="NCBI Taxonomy" id="1796921"/>
    <lineage>
        <taxon>Bacteria</taxon>
        <taxon>Pseudomonadati</taxon>
        <taxon>Verrucomicrobiota</taxon>
        <taxon>Opitutia</taxon>
        <taxon>Opitutales</taxon>
        <taxon>Opitutaceae</taxon>
        <taxon>Ereboglobus</taxon>
    </lineage>
</organism>
<dbReference type="Pfam" id="PF03629">
    <property type="entry name" value="SASA"/>
    <property type="match status" value="2"/>
</dbReference>
<dbReference type="GO" id="GO:0001681">
    <property type="term" value="F:sialate O-acetylesterase activity"/>
    <property type="evidence" value="ECO:0007669"/>
    <property type="project" value="InterPro"/>
</dbReference>
<keyword evidence="1" id="KW-0378">Hydrolase</keyword>
<dbReference type="SUPFAM" id="SSF52266">
    <property type="entry name" value="SGNH hydrolase"/>
    <property type="match status" value="1"/>
</dbReference>
<evidence type="ECO:0000313" key="4">
    <source>
        <dbReference type="Proteomes" id="UP000244896"/>
    </source>
</evidence>
<feature type="domain" description="Sialate O-acetylesterase" evidence="2">
    <location>
        <begin position="299"/>
        <end position="368"/>
    </location>
</feature>
<dbReference type="AlphaFoldDB" id="A0A2U8E5X5"/>
<dbReference type="OrthoDB" id="183320at2"/>
<reference evidence="3 4" key="1">
    <citation type="journal article" date="2018" name="Syst. Appl. Microbiol.">
        <title>Ereboglobus luteus gen. nov. sp. nov. from cockroach guts, and new insights into the oxygen relationship of the genera Opitutus and Didymococcus (Verrucomicrobia: Opitutaceae).</title>
        <authorList>
            <person name="Tegtmeier D."/>
            <person name="Belitz A."/>
            <person name="Radek R."/>
            <person name="Heimerl T."/>
            <person name="Brune A."/>
        </authorList>
    </citation>
    <scope>NUCLEOTIDE SEQUENCE [LARGE SCALE GENOMIC DNA]</scope>
    <source>
        <strain evidence="3 4">Ho45</strain>
    </source>
</reference>
<dbReference type="Proteomes" id="UP000244896">
    <property type="component" value="Chromosome"/>
</dbReference>
<proteinExistence type="predicted"/>
<dbReference type="KEGG" id="elut:CKA38_14695"/>
<keyword evidence="4" id="KW-1185">Reference proteome</keyword>
<dbReference type="EMBL" id="CP023004">
    <property type="protein sequence ID" value="AWI10339.1"/>
    <property type="molecule type" value="Genomic_DNA"/>
</dbReference>
<dbReference type="InterPro" id="IPR005181">
    <property type="entry name" value="SASA"/>
</dbReference>
<name>A0A2U8E5X5_9BACT</name>
<dbReference type="RefSeq" id="WP_108826241.1">
    <property type="nucleotide sequence ID" value="NZ_CP023004.1"/>
</dbReference>
<dbReference type="InterPro" id="IPR036514">
    <property type="entry name" value="SGNH_hydro_sf"/>
</dbReference>
<accession>A0A2U8E5X5</accession>
<dbReference type="GO" id="GO:0005975">
    <property type="term" value="P:carbohydrate metabolic process"/>
    <property type="evidence" value="ECO:0007669"/>
    <property type="project" value="TreeGrafter"/>
</dbReference>
<dbReference type="Gene3D" id="3.40.50.1110">
    <property type="entry name" value="SGNH hydrolase"/>
    <property type="match status" value="1"/>
</dbReference>
<protein>
    <recommendedName>
        <fullName evidence="2">Sialate O-acetylesterase domain-containing protein</fullName>
    </recommendedName>
</protein>
<dbReference type="InterPro" id="IPR039329">
    <property type="entry name" value="SIAE"/>
</dbReference>
<sequence length="748" mass="80950">MDLETYARPFRNLRAFLLALVFAGAGIALNADVKVPAIFGDNMVIQLGRPVPVWGSAAPGEKVTVTFADQTKSAVAGADGKWRVNLDPLHADPKPTPRELTIAGKNTLRFNNVLVGVVWICSGQSNMEWTLQKSENGADAIAESSHPNLRLFHVKKTWSDTPRDDIPLENSWAWAAAAPETTPKFSAVGYYFGRALLNAFKNNIPVGLINTSWGGTRIEPWTSPAGFAAVPALAEINTRVQSVQPGTEANKTLTAKAIAAQESWLATARAATAAGKVIAPPPEFPKALRPLSTDMASRHQNPTVLYNAMIAPFVPFAVQGAIWYQGEANRADGALYYDKLNALIASWRAEFENPAMPLHIVQLAPYKYNDTVTLPKIWAAQERFARDDKHSGIAIINDIGNIQDIHPRNKLTVGARLALLALNKTYGITQVKCDSPAPSEIRFERDSAVITFGNTAKLATRDNAAPDWFEIADASGWHKAGATIKDNTVTVRAEGVTQPAAVRYAWSGTAEPNLRDAATGLQVGAFTHGEIPLPAEIAKLGDDAKGFQVLYDLNPLASKGHEVTYNVNNAAKFAGKKIKRVAYFLSLTDHNDRDTHAVVSFDAFAQDAKKLGVPTKNSGARFQQNVTNLVVRSNVRGVKNGSFARGNIEFWDCNYSGANATKVPGASDQLYDFGDGMSTGRSPGYGSMQIHNTAEKQTIIAYNHWSEGKNCDIGIGNQTGANKNPDWTFSKSGSSLQSARLLVLVKTE</sequence>
<dbReference type="PANTHER" id="PTHR22901:SF0">
    <property type="entry name" value="SIALATE O-ACETYLESTERASE"/>
    <property type="match status" value="1"/>
</dbReference>
<evidence type="ECO:0000256" key="1">
    <source>
        <dbReference type="ARBA" id="ARBA00022801"/>
    </source>
</evidence>
<dbReference type="PANTHER" id="PTHR22901">
    <property type="entry name" value="SIALATE O-ACETYLESTERASE"/>
    <property type="match status" value="1"/>
</dbReference>
<feature type="domain" description="Sialate O-acetylesterase" evidence="2">
    <location>
        <begin position="118"/>
        <end position="223"/>
    </location>
</feature>